<dbReference type="GeneID" id="70136251"/>
<accession>A0A9P8ZY33</accession>
<evidence type="ECO:0000313" key="2">
    <source>
        <dbReference type="EMBL" id="KAH6654604.1"/>
    </source>
</evidence>
<feature type="region of interest" description="Disordered" evidence="1">
    <location>
        <begin position="224"/>
        <end position="274"/>
    </location>
</feature>
<dbReference type="OrthoDB" id="3438628at2759"/>
<comment type="caution">
    <text evidence="2">The sequence shown here is derived from an EMBL/GenBank/DDBJ whole genome shotgun (WGS) entry which is preliminary data.</text>
</comment>
<proteinExistence type="predicted"/>
<dbReference type="RefSeq" id="XP_045958874.1">
    <property type="nucleotide sequence ID" value="XM_046107360.1"/>
</dbReference>
<evidence type="ECO:0000313" key="3">
    <source>
        <dbReference type="Proteomes" id="UP000758603"/>
    </source>
</evidence>
<sequence length="356" mass="39082">MPYSSRQAYRGSSRGHRWTKFELDIVLSLICKLEHLTSSPLTFTTKLNEALNSTGNHIAYDDDIPVDDVRALLTHIEKEKKGPLAFIERQPAPHRITRMKKRVFERNISFTGSQTEWIAGRRDEVAAKKQQDLRAGSQMTFINSQGVQIERWVPGSEPQPGAWPTQTDTWASHDILRGTAGLPLGWDNQGSVGMTPAWGYPGSVGMTPTWGNLGGMGATPAWNHQGDSGGTPTWNRQASTSETPGWTIEGNGGATPAYGQLPPPGLIFPPVTPRSGGWGAPPSLIVGMTNQNTSANVIPWHTAERLDTQNDASTADPVVFDHESRWAKEATETHRATAAENQPLWDAQYSVQEREL</sequence>
<dbReference type="AlphaFoldDB" id="A0A9P8ZY33"/>
<keyword evidence="3" id="KW-1185">Reference proteome</keyword>
<reference evidence="2" key="1">
    <citation type="journal article" date="2021" name="Nat. Commun.">
        <title>Genetic determinants of endophytism in the Arabidopsis root mycobiome.</title>
        <authorList>
            <person name="Mesny F."/>
            <person name="Miyauchi S."/>
            <person name="Thiergart T."/>
            <person name="Pickel B."/>
            <person name="Atanasova L."/>
            <person name="Karlsson M."/>
            <person name="Huettel B."/>
            <person name="Barry K.W."/>
            <person name="Haridas S."/>
            <person name="Chen C."/>
            <person name="Bauer D."/>
            <person name="Andreopoulos W."/>
            <person name="Pangilinan J."/>
            <person name="LaButti K."/>
            <person name="Riley R."/>
            <person name="Lipzen A."/>
            <person name="Clum A."/>
            <person name="Drula E."/>
            <person name="Henrissat B."/>
            <person name="Kohler A."/>
            <person name="Grigoriev I.V."/>
            <person name="Martin F.M."/>
            <person name="Hacquard S."/>
        </authorList>
    </citation>
    <scope>NUCLEOTIDE SEQUENCE</scope>
    <source>
        <strain evidence="2">MPI-SDFR-AT-0073</strain>
    </source>
</reference>
<organism evidence="2 3">
    <name type="scientific">Truncatella angustata</name>
    <dbReference type="NCBI Taxonomy" id="152316"/>
    <lineage>
        <taxon>Eukaryota</taxon>
        <taxon>Fungi</taxon>
        <taxon>Dikarya</taxon>
        <taxon>Ascomycota</taxon>
        <taxon>Pezizomycotina</taxon>
        <taxon>Sordariomycetes</taxon>
        <taxon>Xylariomycetidae</taxon>
        <taxon>Amphisphaeriales</taxon>
        <taxon>Sporocadaceae</taxon>
        <taxon>Truncatella</taxon>
    </lineage>
</organism>
<feature type="compositionally biased region" description="Polar residues" evidence="1">
    <location>
        <begin position="230"/>
        <end position="244"/>
    </location>
</feature>
<protein>
    <submittedName>
        <fullName evidence="2">Uncharacterized protein</fullName>
    </submittedName>
</protein>
<gene>
    <name evidence="2" type="ORF">BKA67DRAFT_658890</name>
</gene>
<dbReference type="Proteomes" id="UP000758603">
    <property type="component" value="Unassembled WGS sequence"/>
</dbReference>
<evidence type="ECO:0000256" key="1">
    <source>
        <dbReference type="SAM" id="MobiDB-lite"/>
    </source>
</evidence>
<feature type="compositionally biased region" description="Pro residues" evidence="1">
    <location>
        <begin position="261"/>
        <end position="272"/>
    </location>
</feature>
<dbReference type="EMBL" id="JAGPXC010000004">
    <property type="protein sequence ID" value="KAH6654604.1"/>
    <property type="molecule type" value="Genomic_DNA"/>
</dbReference>
<name>A0A9P8ZY33_9PEZI</name>